<dbReference type="eggNOG" id="COG0483">
    <property type="taxonomic scope" value="Bacteria"/>
</dbReference>
<name>Q2S9D0_HAHCH</name>
<evidence type="ECO:0000313" key="10">
    <source>
        <dbReference type="EMBL" id="ABC32744.1"/>
    </source>
</evidence>
<sequence length="269" mass="30011">MTHSLHDISTFAVDLGLQAGELMEKEQRNAQYETSFKNHQELVTSVDLKVDELIHKRIRANYPDHAILSEENMSDISKVGDLNGPLWVIDPIDGTVNFAHGHYQVAVSIAYFEDGEAKIGVVHCPFQKETFHAMRGQYSLRNHKPIQISGETNLRQALVATGFPYDKSRLPELIQRLQAVMMECQDIRRIGSAALDICWVAMGRLDAYYETVSPWDCAAARLIAQEAGARCGNLTAAPDDMPAELYSKDLLIASPALYQPLADILLKTL</sequence>
<dbReference type="RefSeq" id="WP_011399802.1">
    <property type="nucleotide sequence ID" value="NC_007645.1"/>
</dbReference>
<dbReference type="CDD" id="cd01639">
    <property type="entry name" value="IMPase"/>
    <property type="match status" value="1"/>
</dbReference>
<dbReference type="InterPro" id="IPR020550">
    <property type="entry name" value="Inositol_monophosphatase_CS"/>
</dbReference>
<dbReference type="GO" id="GO:0046872">
    <property type="term" value="F:metal ion binding"/>
    <property type="evidence" value="ECO:0007669"/>
    <property type="project" value="UniProtKB-KW"/>
</dbReference>
<dbReference type="GO" id="GO:0008934">
    <property type="term" value="F:inositol monophosphate 1-phosphatase activity"/>
    <property type="evidence" value="ECO:0007669"/>
    <property type="project" value="InterPro"/>
</dbReference>
<feature type="binding site" evidence="8">
    <location>
        <position position="93"/>
    </location>
    <ligand>
        <name>Mg(2+)</name>
        <dbReference type="ChEBI" id="CHEBI:18420"/>
        <label>2</label>
    </ligand>
</feature>
<comment type="similarity">
    <text evidence="3 9">Belongs to the inositol monophosphatase superfamily.</text>
</comment>
<gene>
    <name evidence="10" type="ordered locus">HCH_06096</name>
</gene>
<keyword evidence="6" id="KW-0805">Transcription regulation</keyword>
<dbReference type="Pfam" id="PF00459">
    <property type="entry name" value="Inositol_P"/>
    <property type="match status" value="1"/>
</dbReference>
<feature type="binding site" evidence="8">
    <location>
        <position position="216"/>
    </location>
    <ligand>
        <name>Mg(2+)</name>
        <dbReference type="ChEBI" id="CHEBI:18420"/>
        <label>1</label>
        <note>catalytic</note>
    </ligand>
</feature>
<evidence type="ECO:0000256" key="6">
    <source>
        <dbReference type="ARBA" id="ARBA00022814"/>
    </source>
</evidence>
<evidence type="ECO:0000313" key="11">
    <source>
        <dbReference type="Proteomes" id="UP000000238"/>
    </source>
</evidence>
<dbReference type="KEGG" id="hch:HCH_06096"/>
<evidence type="ECO:0000256" key="9">
    <source>
        <dbReference type="RuleBase" id="RU364068"/>
    </source>
</evidence>
<keyword evidence="7 8" id="KW-0460">Magnesium</keyword>
<dbReference type="PANTHER" id="PTHR20854">
    <property type="entry name" value="INOSITOL MONOPHOSPHATASE"/>
    <property type="match status" value="1"/>
</dbReference>
<dbReference type="InterPro" id="IPR033942">
    <property type="entry name" value="IMPase"/>
</dbReference>
<evidence type="ECO:0000256" key="4">
    <source>
        <dbReference type="ARBA" id="ARBA00022723"/>
    </source>
</evidence>
<evidence type="ECO:0000256" key="3">
    <source>
        <dbReference type="ARBA" id="ARBA00009759"/>
    </source>
</evidence>
<dbReference type="Gene3D" id="3.30.540.10">
    <property type="entry name" value="Fructose-1,6-Bisphosphatase, subunit A, domain 1"/>
    <property type="match status" value="1"/>
</dbReference>
<keyword evidence="6" id="KW-0804">Transcription</keyword>
<comment type="catalytic activity">
    <reaction evidence="1 9">
        <text>a myo-inositol phosphate + H2O = myo-inositol + phosphate</text>
        <dbReference type="Rhea" id="RHEA:24056"/>
        <dbReference type="ChEBI" id="CHEBI:15377"/>
        <dbReference type="ChEBI" id="CHEBI:17268"/>
        <dbReference type="ChEBI" id="CHEBI:43474"/>
        <dbReference type="ChEBI" id="CHEBI:84139"/>
        <dbReference type="EC" id="3.1.3.25"/>
    </reaction>
</comment>
<dbReference type="Proteomes" id="UP000000238">
    <property type="component" value="Chromosome"/>
</dbReference>
<dbReference type="GO" id="GO:0046854">
    <property type="term" value="P:phosphatidylinositol phosphate biosynthetic process"/>
    <property type="evidence" value="ECO:0007669"/>
    <property type="project" value="InterPro"/>
</dbReference>
<dbReference type="InterPro" id="IPR000760">
    <property type="entry name" value="Inositol_monophosphatase-like"/>
</dbReference>
<keyword evidence="4 8" id="KW-0479">Metal-binding</keyword>
<feature type="binding site" evidence="8">
    <location>
        <position position="70"/>
    </location>
    <ligand>
        <name>Mg(2+)</name>
        <dbReference type="ChEBI" id="CHEBI:18420"/>
        <label>1</label>
        <note>catalytic</note>
    </ligand>
</feature>
<organism evidence="10 11">
    <name type="scientific">Hahella chejuensis (strain KCTC 2396)</name>
    <dbReference type="NCBI Taxonomy" id="349521"/>
    <lineage>
        <taxon>Bacteria</taxon>
        <taxon>Pseudomonadati</taxon>
        <taxon>Pseudomonadota</taxon>
        <taxon>Gammaproteobacteria</taxon>
        <taxon>Oceanospirillales</taxon>
        <taxon>Hahellaceae</taxon>
        <taxon>Hahella</taxon>
    </lineage>
</organism>
<dbReference type="FunFam" id="3.30.540.10:FF:000003">
    <property type="entry name" value="Inositol-1-monophosphatase"/>
    <property type="match status" value="1"/>
</dbReference>
<proteinExistence type="inferred from homology"/>
<dbReference type="PROSITE" id="PS00629">
    <property type="entry name" value="IMP_1"/>
    <property type="match status" value="1"/>
</dbReference>
<dbReference type="EC" id="3.1.3.25" evidence="9"/>
<dbReference type="GO" id="GO:0031564">
    <property type="term" value="P:transcription antitermination"/>
    <property type="evidence" value="ECO:0007669"/>
    <property type="project" value="UniProtKB-KW"/>
</dbReference>
<keyword evidence="5 9" id="KW-0378">Hydrolase</keyword>
<keyword evidence="11" id="KW-1185">Reference proteome</keyword>
<dbReference type="PRINTS" id="PR00377">
    <property type="entry name" value="IMPHPHTASES"/>
</dbReference>
<dbReference type="InterPro" id="IPR020583">
    <property type="entry name" value="Inositol_monoP_metal-BS"/>
</dbReference>
<dbReference type="SUPFAM" id="SSF56655">
    <property type="entry name" value="Carbohydrate phosphatase"/>
    <property type="match status" value="1"/>
</dbReference>
<feature type="binding site" evidence="8">
    <location>
        <position position="90"/>
    </location>
    <ligand>
        <name>Mg(2+)</name>
        <dbReference type="ChEBI" id="CHEBI:18420"/>
        <label>2</label>
    </ligand>
</feature>
<evidence type="ECO:0000256" key="5">
    <source>
        <dbReference type="ARBA" id="ARBA00022801"/>
    </source>
</evidence>
<dbReference type="Gene3D" id="3.40.190.80">
    <property type="match status" value="1"/>
</dbReference>
<feature type="binding site" evidence="8">
    <location>
        <position position="92"/>
    </location>
    <ligand>
        <name>Mg(2+)</name>
        <dbReference type="ChEBI" id="CHEBI:18420"/>
        <label>1</label>
        <note>catalytic</note>
    </ligand>
</feature>
<evidence type="ECO:0000256" key="8">
    <source>
        <dbReference type="PIRSR" id="PIRSR600760-2"/>
    </source>
</evidence>
<keyword evidence="6" id="KW-0889">Transcription antitermination</keyword>
<evidence type="ECO:0000256" key="1">
    <source>
        <dbReference type="ARBA" id="ARBA00001033"/>
    </source>
</evidence>
<dbReference type="OrthoDB" id="9785695at2"/>
<dbReference type="GO" id="GO:0007165">
    <property type="term" value="P:signal transduction"/>
    <property type="evidence" value="ECO:0007669"/>
    <property type="project" value="TreeGrafter"/>
</dbReference>
<dbReference type="AlphaFoldDB" id="Q2S9D0"/>
<dbReference type="PROSITE" id="PS00630">
    <property type="entry name" value="IMP_2"/>
    <property type="match status" value="1"/>
</dbReference>
<accession>Q2S9D0</accession>
<evidence type="ECO:0000256" key="2">
    <source>
        <dbReference type="ARBA" id="ARBA00001946"/>
    </source>
</evidence>
<dbReference type="HOGENOM" id="CLU_044118_0_1_6"/>
<dbReference type="GO" id="GO:0006020">
    <property type="term" value="P:inositol metabolic process"/>
    <property type="evidence" value="ECO:0007669"/>
    <property type="project" value="TreeGrafter"/>
</dbReference>
<protein>
    <recommendedName>
        <fullName evidence="9">Inositol-1-monophosphatase</fullName>
        <ecNumber evidence="9">3.1.3.25</ecNumber>
    </recommendedName>
</protein>
<comment type="cofactor">
    <cofactor evidence="2 8 9">
        <name>Mg(2+)</name>
        <dbReference type="ChEBI" id="CHEBI:18420"/>
    </cofactor>
</comment>
<dbReference type="EMBL" id="CP000155">
    <property type="protein sequence ID" value="ABC32744.1"/>
    <property type="molecule type" value="Genomic_DNA"/>
</dbReference>
<dbReference type="PANTHER" id="PTHR20854:SF4">
    <property type="entry name" value="INOSITOL-1-MONOPHOSPHATASE-RELATED"/>
    <property type="match status" value="1"/>
</dbReference>
<evidence type="ECO:0000256" key="7">
    <source>
        <dbReference type="ARBA" id="ARBA00022842"/>
    </source>
</evidence>
<dbReference type="STRING" id="349521.HCH_06096"/>
<reference evidence="10 11" key="1">
    <citation type="journal article" date="2005" name="Nucleic Acids Res.">
        <title>Genomic blueprint of Hahella chejuensis, a marine microbe producing an algicidal agent.</title>
        <authorList>
            <person name="Jeong H."/>
            <person name="Yim J.H."/>
            <person name="Lee C."/>
            <person name="Choi S.-H."/>
            <person name="Park Y.K."/>
            <person name="Yoon S.H."/>
            <person name="Hur C.-G."/>
            <person name="Kang H.-Y."/>
            <person name="Kim D."/>
            <person name="Lee H.H."/>
            <person name="Park K.H."/>
            <person name="Park S.-H."/>
            <person name="Park H.-S."/>
            <person name="Lee H.K."/>
            <person name="Oh T.K."/>
            <person name="Kim J.F."/>
        </authorList>
    </citation>
    <scope>NUCLEOTIDE SEQUENCE [LARGE SCALE GENOMIC DNA]</scope>
    <source>
        <strain evidence="10 11">KCTC 2396</strain>
    </source>
</reference>